<proteinExistence type="predicted"/>
<evidence type="ECO:0000256" key="1">
    <source>
        <dbReference type="ARBA" id="ARBA00022729"/>
    </source>
</evidence>
<protein>
    <submittedName>
        <fullName evidence="2">DUF2092 domain-containing protein</fullName>
    </submittedName>
</protein>
<organism evidence="2 3">
    <name type="scientific">Parasedimentitalea psychrophila</name>
    <dbReference type="NCBI Taxonomy" id="2997337"/>
    <lineage>
        <taxon>Bacteria</taxon>
        <taxon>Pseudomonadati</taxon>
        <taxon>Pseudomonadota</taxon>
        <taxon>Alphaproteobacteria</taxon>
        <taxon>Rhodobacterales</taxon>
        <taxon>Paracoccaceae</taxon>
        <taxon>Parasedimentitalea</taxon>
    </lineage>
</organism>
<dbReference type="InterPro" id="IPR019207">
    <property type="entry name" value="DUF2092"/>
</dbReference>
<dbReference type="AlphaFoldDB" id="A0A9Y2KZ91"/>
<evidence type="ECO:0000313" key="3">
    <source>
        <dbReference type="Proteomes" id="UP001238334"/>
    </source>
</evidence>
<dbReference type="RefSeq" id="WP_270920757.1">
    <property type="nucleotide sequence ID" value="NZ_CP127247.1"/>
</dbReference>
<keyword evidence="3" id="KW-1185">Reference proteome</keyword>
<evidence type="ECO:0000313" key="2">
    <source>
        <dbReference type="EMBL" id="WIY23914.1"/>
    </source>
</evidence>
<dbReference type="SUPFAM" id="SSF89392">
    <property type="entry name" value="Prokaryotic lipoproteins and lipoprotein localization factors"/>
    <property type="match status" value="1"/>
</dbReference>
<dbReference type="Pfam" id="PF09865">
    <property type="entry name" value="DUF2092"/>
    <property type="match status" value="1"/>
</dbReference>
<accession>A0A9Y2KZ91</accession>
<dbReference type="Proteomes" id="UP001238334">
    <property type="component" value="Chromosome"/>
</dbReference>
<dbReference type="KEGG" id="ppso:QPJ95_14895"/>
<reference evidence="2 3" key="1">
    <citation type="submission" date="2023-06" db="EMBL/GenBank/DDBJ databases">
        <title>Parasedimentitalea psychrophila sp. nov., a psychrophilic bacterium isolated from deep-sea sediment.</title>
        <authorList>
            <person name="Li A."/>
        </authorList>
    </citation>
    <scope>NUCLEOTIDE SEQUENCE [LARGE SCALE GENOMIC DNA]</scope>
    <source>
        <strain evidence="2 3">QS115</strain>
    </source>
</reference>
<dbReference type="PIRSF" id="PIRSF012443">
    <property type="entry name" value="UCP012443"/>
    <property type="match status" value="1"/>
</dbReference>
<dbReference type="EMBL" id="CP127247">
    <property type="protein sequence ID" value="WIY23914.1"/>
    <property type="molecule type" value="Genomic_DNA"/>
</dbReference>
<gene>
    <name evidence="2" type="ORF">QPJ95_14895</name>
</gene>
<name>A0A9Y2KZ91_9RHOB</name>
<keyword evidence="1" id="KW-0732">Signal</keyword>
<sequence length="268" mass="28953">MFWMSKNLLTSVTGKLSGPAAILVLGLIAPAETLADEADARSILKSMSDYVASQDAISFGFDANLEVVTKDGQRLALASSGTVSLNRPENFHTARAGGFADIETFFDGKTLTLLGKTANVYVQVDAPGSVDDLVEMMETKLDRSPPAAHLILSNSYDQLMQGVTNVKDLGSGVIGGVECDFLAFRADEVDWQIWIAHGDKPYPCRYVVTSKKIAGAPQYSIQINNWATGSDVITEEFTFENTTDATQIDVADLRSKMSELPGHFKTGE</sequence>
<dbReference type="InterPro" id="IPR029046">
    <property type="entry name" value="LolA/LolB/LppX"/>
</dbReference>